<evidence type="ECO:0000313" key="1">
    <source>
        <dbReference type="EMBL" id="KIL49183.1"/>
    </source>
</evidence>
<protein>
    <submittedName>
        <fullName evidence="1">Uncharacterized protein</fullName>
    </submittedName>
</protein>
<dbReference type="EMBL" id="JXRR01000010">
    <property type="protein sequence ID" value="KIL49183.1"/>
    <property type="molecule type" value="Genomic_DNA"/>
</dbReference>
<dbReference type="AlphaFoldDB" id="A0A0C2VZ04"/>
<proteinExistence type="predicted"/>
<evidence type="ECO:0000313" key="2">
    <source>
        <dbReference type="Proteomes" id="UP000031972"/>
    </source>
</evidence>
<sequence>MIQEKTIPYDKSTLLIQSGFLSETSAVIAIERVEKEGEIQLVFSSSSPGEITYTQFTKPMILSQFNPDGRSDVDYQAGTDAILLKVPENIEILKEDDDFILYLE</sequence>
<dbReference type="RefSeq" id="WP_041056041.1">
    <property type="nucleotide sequence ID" value="NZ_JXRR01000010.1"/>
</dbReference>
<organism evidence="1 2">
    <name type="scientific">Jeotgalibacillus campisalis</name>
    <dbReference type="NCBI Taxonomy" id="220754"/>
    <lineage>
        <taxon>Bacteria</taxon>
        <taxon>Bacillati</taxon>
        <taxon>Bacillota</taxon>
        <taxon>Bacilli</taxon>
        <taxon>Bacillales</taxon>
        <taxon>Caryophanaceae</taxon>
        <taxon>Jeotgalibacillus</taxon>
    </lineage>
</organism>
<keyword evidence="2" id="KW-1185">Reference proteome</keyword>
<dbReference type="PATRIC" id="fig|220754.4.peg.1240"/>
<dbReference type="Proteomes" id="UP000031972">
    <property type="component" value="Unassembled WGS sequence"/>
</dbReference>
<reference evidence="1 2" key="1">
    <citation type="submission" date="2015-01" db="EMBL/GenBank/DDBJ databases">
        <title>Jeotgalibacillus campisalis genome sequencing.</title>
        <authorList>
            <person name="Goh K.M."/>
            <person name="Chan K.-G."/>
            <person name="Yaakop A.S."/>
            <person name="Ee R."/>
            <person name="Gan H.M."/>
            <person name="Chan C.S."/>
        </authorList>
    </citation>
    <scope>NUCLEOTIDE SEQUENCE [LARGE SCALE GENOMIC DNA]</scope>
    <source>
        <strain evidence="1 2">SF-57</strain>
    </source>
</reference>
<accession>A0A0C2VZ04</accession>
<dbReference type="OrthoDB" id="2842789at2"/>
<gene>
    <name evidence="1" type="ORF">KR50_12180</name>
</gene>
<name>A0A0C2VZ04_9BACL</name>
<comment type="caution">
    <text evidence="1">The sequence shown here is derived from an EMBL/GenBank/DDBJ whole genome shotgun (WGS) entry which is preliminary data.</text>
</comment>